<evidence type="ECO:0000256" key="1">
    <source>
        <dbReference type="SAM" id="MobiDB-lite"/>
    </source>
</evidence>
<dbReference type="EMBL" id="APVH01000082">
    <property type="protein sequence ID" value="EPX75424.1"/>
    <property type="molecule type" value="Genomic_DNA"/>
</dbReference>
<dbReference type="HOGENOM" id="CLU_065794_0_0_5"/>
<accession>S9RN66</accession>
<feature type="compositionally biased region" description="Low complexity" evidence="1">
    <location>
        <begin position="282"/>
        <end position="294"/>
    </location>
</feature>
<feature type="region of interest" description="Disordered" evidence="1">
    <location>
        <begin position="280"/>
        <end position="303"/>
    </location>
</feature>
<proteinExistence type="predicted"/>
<dbReference type="OrthoDB" id="7812516at2"/>
<dbReference type="AlphaFoldDB" id="S9RN66"/>
<comment type="caution">
    <text evidence="2">The sequence shown here is derived from an EMBL/GenBank/DDBJ whole genome shotgun (WGS) entry which is preliminary data.</text>
</comment>
<dbReference type="Proteomes" id="UP000015347">
    <property type="component" value="Unassembled WGS sequence"/>
</dbReference>
<keyword evidence="3" id="KW-1185">Reference proteome</keyword>
<sequence length="346" mass="37554">MAKRKRLTPAQPGMFGTPSAGLSRAPIAEVAGEAAAASAFDEVAGELARARDEGRLVLRLPLGEIDTGHMTRDRLALEPEAFAELKDSLRARGQQTPVEVLGLGGDEAGARSAKESASPRYGLISGWRRMLALRELHEETGETRFAEVLALLRRPEDTGAAWRAMVEENEIRAALSLYERARVVREALRQGVFDSEKAALHGLFPAVSYSKRSKIKTAMAVAAALDGALRFPDRLSEHAVLALARRLSEDAELGPRLRAALTREAPGTAEAEAALIERLSRPAADPAPAREAAPAPAPKERFDECHRFSPRLRMEIDDAGQRLVISGERVDADLVNELKLWLAARA</sequence>
<protein>
    <submittedName>
        <fullName evidence="2">Plasmid replication protein RepB</fullName>
    </submittedName>
</protein>
<dbReference type="Gene3D" id="3.90.1530.30">
    <property type="match status" value="1"/>
</dbReference>
<name>S9RN66_9RHOB</name>
<dbReference type="eggNOG" id="COG1475">
    <property type="taxonomic scope" value="Bacteria"/>
</dbReference>
<evidence type="ECO:0000313" key="3">
    <source>
        <dbReference type="Proteomes" id="UP000015347"/>
    </source>
</evidence>
<dbReference type="InterPro" id="IPR036086">
    <property type="entry name" value="ParB/Sulfiredoxin_sf"/>
</dbReference>
<gene>
    <name evidence="2" type="ORF">Salmuc_04766</name>
</gene>
<feature type="region of interest" description="Disordered" evidence="1">
    <location>
        <begin position="1"/>
        <end position="21"/>
    </location>
</feature>
<dbReference type="STRING" id="1123237.Salmuc_04766"/>
<dbReference type="SUPFAM" id="SSF110849">
    <property type="entry name" value="ParB/Sulfiredoxin"/>
    <property type="match status" value="1"/>
</dbReference>
<dbReference type="RefSeq" id="WP_020040572.1">
    <property type="nucleotide sequence ID" value="NZ_KE557300.1"/>
</dbReference>
<reference evidence="3" key="1">
    <citation type="journal article" date="2014" name="Stand. Genomic Sci.">
        <title>Genome sequence of the exopolysaccharide-producing Salipiger mucosus type strain (DSM 16094(T)), a moderately halophilic member of the Roseobacter clade.</title>
        <authorList>
            <person name="Riedel T."/>
            <person name="Spring S."/>
            <person name="Fiebig A."/>
            <person name="Petersen J."/>
            <person name="Kyrpides N.C."/>
            <person name="Goker M."/>
            <person name="Klenk H.P."/>
        </authorList>
    </citation>
    <scope>NUCLEOTIDE SEQUENCE [LARGE SCALE GENOMIC DNA]</scope>
    <source>
        <strain evidence="3">DSM 16094</strain>
    </source>
</reference>
<evidence type="ECO:0000313" key="2">
    <source>
        <dbReference type="EMBL" id="EPX75424.1"/>
    </source>
</evidence>
<organism evidence="2 3">
    <name type="scientific">Salipiger mucosus DSM 16094</name>
    <dbReference type="NCBI Taxonomy" id="1123237"/>
    <lineage>
        <taxon>Bacteria</taxon>
        <taxon>Pseudomonadati</taxon>
        <taxon>Pseudomonadota</taxon>
        <taxon>Alphaproteobacteria</taxon>
        <taxon>Rhodobacterales</taxon>
        <taxon>Roseobacteraceae</taxon>
        <taxon>Salipiger</taxon>
    </lineage>
</organism>